<gene>
    <name evidence="12" type="ORF">X797_011626</name>
</gene>
<dbReference type="GO" id="GO:0006166">
    <property type="term" value="P:purine ribonucleoside salvage"/>
    <property type="evidence" value="ECO:0007669"/>
    <property type="project" value="UniProtKB-KW"/>
</dbReference>
<dbReference type="Gene3D" id="3.40.50.300">
    <property type="entry name" value="P-loop containing nucleotide triphosphate hydrolases"/>
    <property type="match status" value="1"/>
</dbReference>
<keyword evidence="8" id="KW-0328">Glycosyltransferase</keyword>
<dbReference type="GO" id="GO:0019287">
    <property type="term" value="P:isopentenyl diphosphate biosynthetic process, mevalonate pathway"/>
    <property type="evidence" value="ECO:0007669"/>
    <property type="project" value="UniProtKB-UniPathway"/>
</dbReference>
<dbReference type="InterPro" id="IPR000836">
    <property type="entry name" value="PRTase_dom"/>
</dbReference>
<dbReference type="SUPFAM" id="SSF53271">
    <property type="entry name" value="PRTase-like"/>
    <property type="match status" value="1"/>
</dbReference>
<evidence type="ECO:0000256" key="6">
    <source>
        <dbReference type="ARBA" id="ARBA00011893"/>
    </source>
</evidence>
<dbReference type="GO" id="GO:0004631">
    <property type="term" value="F:phosphomevalonate kinase activity"/>
    <property type="evidence" value="ECO:0007669"/>
    <property type="project" value="InterPro"/>
</dbReference>
<organism evidence="12 13">
    <name type="scientific">Metarhizium robertsii</name>
    <dbReference type="NCBI Taxonomy" id="568076"/>
    <lineage>
        <taxon>Eukaryota</taxon>
        <taxon>Fungi</taxon>
        <taxon>Dikarya</taxon>
        <taxon>Ascomycota</taxon>
        <taxon>Pezizomycotina</taxon>
        <taxon>Sordariomycetes</taxon>
        <taxon>Hypocreomycetidae</taxon>
        <taxon>Hypocreales</taxon>
        <taxon>Clavicipitaceae</taxon>
        <taxon>Metarhizium</taxon>
    </lineage>
</organism>
<comment type="caution">
    <text evidence="12">The sequence shown here is derived from an EMBL/GenBank/DDBJ whole genome shotgun (WGS) entry which is preliminary data.</text>
</comment>
<comment type="catalytic activity">
    <reaction evidence="1">
        <text>AMP + diphosphate = 5-phospho-alpha-D-ribose 1-diphosphate + adenine</text>
        <dbReference type="Rhea" id="RHEA:16609"/>
        <dbReference type="ChEBI" id="CHEBI:16708"/>
        <dbReference type="ChEBI" id="CHEBI:33019"/>
        <dbReference type="ChEBI" id="CHEBI:58017"/>
        <dbReference type="ChEBI" id="CHEBI:456215"/>
        <dbReference type="EC" id="2.4.2.7"/>
    </reaction>
</comment>
<comment type="subunit">
    <text evidence="5">Homodimer.</text>
</comment>
<evidence type="ECO:0000313" key="12">
    <source>
        <dbReference type="EMBL" id="EXU95299.1"/>
    </source>
</evidence>
<dbReference type="Pfam" id="PF04275">
    <property type="entry name" value="P-mevalo_kinase"/>
    <property type="match status" value="1"/>
</dbReference>
<keyword evidence="7" id="KW-0963">Cytoplasm</keyword>
<accession>A0A014PI76</accession>
<dbReference type="GO" id="GO:0005829">
    <property type="term" value="C:cytosol"/>
    <property type="evidence" value="ECO:0007669"/>
    <property type="project" value="TreeGrafter"/>
</dbReference>
<evidence type="ECO:0000256" key="5">
    <source>
        <dbReference type="ARBA" id="ARBA00011738"/>
    </source>
</evidence>
<evidence type="ECO:0000256" key="7">
    <source>
        <dbReference type="ARBA" id="ARBA00022490"/>
    </source>
</evidence>
<dbReference type="EC" id="2.4.2.7" evidence="6"/>
<evidence type="ECO:0000256" key="4">
    <source>
        <dbReference type="ARBA" id="ARBA00008391"/>
    </source>
</evidence>
<evidence type="ECO:0000256" key="3">
    <source>
        <dbReference type="ARBA" id="ARBA00004659"/>
    </source>
</evidence>
<evidence type="ECO:0000256" key="2">
    <source>
        <dbReference type="ARBA" id="ARBA00004496"/>
    </source>
</evidence>
<keyword evidence="9 12" id="KW-0808">Transferase</keyword>
<dbReference type="EMBL" id="JELW01000088">
    <property type="protein sequence ID" value="EXU95299.1"/>
    <property type="molecule type" value="Genomic_DNA"/>
</dbReference>
<evidence type="ECO:0000256" key="10">
    <source>
        <dbReference type="ARBA" id="ARBA00022726"/>
    </source>
</evidence>
<dbReference type="PANTHER" id="PTHR11776:SF7">
    <property type="entry name" value="PHOSPHORIBOSYLTRANSFERASE DOMAIN-CONTAINING PROTEIN"/>
    <property type="match status" value="1"/>
</dbReference>
<dbReference type="CDD" id="cd06223">
    <property type="entry name" value="PRTases_typeI"/>
    <property type="match status" value="1"/>
</dbReference>
<evidence type="ECO:0000313" key="13">
    <source>
        <dbReference type="Proteomes" id="UP000030151"/>
    </source>
</evidence>
<dbReference type="AlphaFoldDB" id="A0A014PI76"/>
<dbReference type="Pfam" id="PF00156">
    <property type="entry name" value="Pribosyltran"/>
    <property type="match status" value="1"/>
</dbReference>
<dbReference type="GO" id="GO:0006695">
    <property type="term" value="P:cholesterol biosynthetic process"/>
    <property type="evidence" value="ECO:0007669"/>
    <property type="project" value="InterPro"/>
</dbReference>
<evidence type="ECO:0000256" key="1">
    <source>
        <dbReference type="ARBA" id="ARBA00000868"/>
    </source>
</evidence>
<name>A0A014PI76_9HYPO</name>
<dbReference type="PANTHER" id="PTHR11776">
    <property type="entry name" value="ADENINE PHOSPHORIBOSYLTRANSFERASE"/>
    <property type="match status" value="1"/>
</dbReference>
<sequence length="349" mass="38583">MVTGESCAGKDYYAETWVSVFTNKGFTARVISISDTTKREYAAATGADAKRLLRDRRYKEQHRTALTAFFQEQLRQRPQLREEHFLDAVKDAMDMDVFLITGMRDEAPVATFSHLVPNSRLLEVNIQATKETRRVRGGCQKSDDNDDSMEHHNKNGSWDITALAHSPSFLFRNDLAGNEAAKKFVETHLLAFFPRQPAATFQYGDWATVHSVVCCEVGGLVFASALALRVGVPLALIREAGKLPPPTISVIKSPSHISSSASADPKEKRIEMGLNILPRGASVVVVDDVLATGETLCAVLQLLDEAGISAEDVNVMVVTEFPVHRGRELLRRRGFGQVNIQSLLVFDRA</sequence>
<keyword evidence="10" id="KW-0660">Purine salvage</keyword>
<comment type="pathway">
    <text evidence="3">Purine metabolism; AMP biosynthesis via salvage pathway; AMP from adenine: step 1/1.</text>
</comment>
<evidence type="ECO:0000256" key="8">
    <source>
        <dbReference type="ARBA" id="ARBA00022676"/>
    </source>
</evidence>
<dbReference type="HOGENOM" id="CLU_019466_0_0_1"/>
<comment type="similarity">
    <text evidence="4">Belongs to the purine/pyrimidine phosphoribosyltransferase family.</text>
</comment>
<dbReference type="Proteomes" id="UP000030151">
    <property type="component" value="Unassembled WGS sequence"/>
</dbReference>
<proteinExistence type="inferred from homology"/>
<evidence type="ECO:0000259" key="11">
    <source>
        <dbReference type="Pfam" id="PF00156"/>
    </source>
</evidence>
<feature type="domain" description="Phosphoribosyltransferase" evidence="11">
    <location>
        <begin position="207"/>
        <end position="309"/>
    </location>
</feature>
<dbReference type="InterPro" id="IPR027417">
    <property type="entry name" value="P-loop_NTPase"/>
</dbReference>
<dbReference type="GO" id="GO:0003999">
    <property type="term" value="F:adenine phosphoribosyltransferase activity"/>
    <property type="evidence" value="ECO:0007669"/>
    <property type="project" value="UniProtKB-EC"/>
</dbReference>
<dbReference type="Gene3D" id="3.40.50.2020">
    <property type="match status" value="1"/>
</dbReference>
<dbReference type="InterPro" id="IPR005919">
    <property type="entry name" value="Pmev_kin_anim"/>
</dbReference>
<dbReference type="InterPro" id="IPR029057">
    <property type="entry name" value="PRTase-like"/>
</dbReference>
<evidence type="ECO:0000256" key="9">
    <source>
        <dbReference type="ARBA" id="ARBA00022679"/>
    </source>
</evidence>
<comment type="subcellular location">
    <subcellularLocation>
        <location evidence="2">Cytoplasm</location>
    </subcellularLocation>
</comment>
<dbReference type="InterPro" id="IPR050120">
    <property type="entry name" value="Adenine_PRTase"/>
</dbReference>
<keyword evidence="12" id="KW-0418">Kinase</keyword>
<reference evidence="12 13" key="1">
    <citation type="submission" date="2014-02" db="EMBL/GenBank/DDBJ databases">
        <title>The genome sequence of the entomopathogenic fungus Metarhizium robertsii ARSEF 2575.</title>
        <authorList>
            <person name="Giuliano Garisto Donzelli B."/>
            <person name="Roe B.A."/>
            <person name="Macmil S.L."/>
            <person name="Krasnoff S.B."/>
            <person name="Gibson D.M."/>
        </authorList>
    </citation>
    <scope>NUCLEOTIDE SEQUENCE [LARGE SCALE GENOMIC DNA]</scope>
    <source>
        <strain evidence="12 13">ARSEF 2575</strain>
    </source>
</reference>
<protein>
    <recommendedName>
        <fullName evidence="6">adenine phosphoribosyltransferase</fullName>
        <ecNumber evidence="6">2.4.2.7</ecNumber>
    </recommendedName>
</protein>
<dbReference type="UniPathway" id="UPA00057">
    <property type="reaction ID" value="UER00099"/>
</dbReference>